<dbReference type="PANTHER" id="PTHR21320:SF3">
    <property type="entry name" value="CYTOCHROME C OXIDASE ASSEMBLY PROTEIN COX11, MITOCHONDRIAL-RELATED"/>
    <property type="match status" value="1"/>
</dbReference>
<keyword evidence="6 10" id="KW-0735">Signal-anchor</keyword>
<feature type="transmembrane region" description="Helical" evidence="11">
    <location>
        <begin position="12"/>
        <end position="32"/>
    </location>
</feature>
<dbReference type="InterPro" id="IPR023471">
    <property type="entry name" value="CtaG/Cox11_dom_sf"/>
</dbReference>
<evidence type="ECO:0000256" key="2">
    <source>
        <dbReference type="ARBA" id="ARBA00004382"/>
    </source>
</evidence>
<evidence type="ECO:0000256" key="4">
    <source>
        <dbReference type="ARBA" id="ARBA00015384"/>
    </source>
</evidence>
<comment type="function">
    <text evidence="1 10">Exerts its effect at some terminal stage of cytochrome c oxidase synthesis, probably by being involved in the insertion of the copper B into subunit I.</text>
</comment>
<evidence type="ECO:0000256" key="11">
    <source>
        <dbReference type="SAM" id="Phobius"/>
    </source>
</evidence>
<sequence>MSVQTKNKINPIYLVIIFFVMLGLSYASVPLYELFCKVTGFGGTTKISKQVPNVIINHNVTTRFDTNVAKGLFWDFKAEKIKENIKPGQVSTIKFKVKNLGNETSTAVSTFNVTPDSAGKYFNKINCFCFEQQTLKAKETKEFEMAYFIDPKIVDDLSTKEIKDITLSYTFFDVANFKKDKN</sequence>
<dbReference type="Proteomes" id="UP000713222">
    <property type="component" value="Unassembled WGS sequence"/>
</dbReference>
<evidence type="ECO:0000313" key="13">
    <source>
        <dbReference type="Proteomes" id="UP000713222"/>
    </source>
</evidence>
<protein>
    <recommendedName>
        <fullName evidence="4 10">Cytochrome c oxidase assembly protein CtaG</fullName>
    </recommendedName>
</protein>
<reference evidence="12" key="1">
    <citation type="submission" date="2018-10" db="EMBL/GenBank/DDBJ databases">
        <title>Iterative Subtractive Binning of Freshwater Chronoseries Metagenomes Recovers Nearly Complete Genomes from over Four Hundred Novel Species.</title>
        <authorList>
            <person name="Rodriguez-R L.M."/>
            <person name="Tsementzi D."/>
            <person name="Luo C."/>
            <person name="Konstantinidis K.T."/>
        </authorList>
    </citation>
    <scope>NUCLEOTIDE SEQUENCE</scope>
    <source>
        <strain evidence="12">WB7_6_001</strain>
    </source>
</reference>
<dbReference type="GO" id="GO:0008535">
    <property type="term" value="P:respiratory chain complex IV assembly"/>
    <property type="evidence" value="ECO:0007669"/>
    <property type="project" value="UniProtKB-UniRule"/>
</dbReference>
<keyword evidence="7 10" id="KW-1133">Transmembrane helix</keyword>
<evidence type="ECO:0000256" key="10">
    <source>
        <dbReference type="HAMAP-Rule" id="MF_00155"/>
    </source>
</evidence>
<evidence type="ECO:0000256" key="5">
    <source>
        <dbReference type="ARBA" id="ARBA00022692"/>
    </source>
</evidence>
<gene>
    <name evidence="10" type="primary">ctaG</name>
    <name evidence="12" type="ORF">EBV32_01140</name>
</gene>
<accession>A0A964V2B4</accession>
<comment type="subcellular location">
    <subcellularLocation>
        <location evidence="2 10">Cell inner membrane</location>
        <topology evidence="2 10">Single-pass type II membrane protein</topology>
        <orientation evidence="2 10">Periplasmic side</orientation>
    </subcellularLocation>
</comment>
<evidence type="ECO:0000256" key="1">
    <source>
        <dbReference type="ARBA" id="ARBA00004007"/>
    </source>
</evidence>
<comment type="caution">
    <text evidence="12">The sequence shown here is derived from an EMBL/GenBank/DDBJ whole genome shotgun (WGS) entry which is preliminary data.</text>
</comment>
<dbReference type="EMBL" id="RGET01000008">
    <property type="protein sequence ID" value="NBN87686.1"/>
    <property type="molecule type" value="Genomic_DNA"/>
</dbReference>
<dbReference type="NCBIfam" id="NF003465">
    <property type="entry name" value="PRK05089.1"/>
    <property type="match status" value="1"/>
</dbReference>
<dbReference type="InterPro" id="IPR007533">
    <property type="entry name" value="Cyt_c_oxidase_assmbl_CtaG"/>
</dbReference>
<dbReference type="SUPFAM" id="SSF110111">
    <property type="entry name" value="Ctag/Cox11"/>
    <property type="match status" value="1"/>
</dbReference>
<feature type="topological domain" description="Cytoplasmic" evidence="10">
    <location>
        <begin position="1"/>
        <end position="6"/>
    </location>
</feature>
<proteinExistence type="inferred from homology"/>
<dbReference type="GO" id="GO:0005507">
    <property type="term" value="F:copper ion binding"/>
    <property type="evidence" value="ECO:0007669"/>
    <property type="project" value="InterPro"/>
</dbReference>
<keyword evidence="10" id="KW-0997">Cell inner membrane</keyword>
<keyword evidence="9 10" id="KW-0472">Membrane</keyword>
<keyword evidence="10" id="KW-1003">Cell membrane</keyword>
<evidence type="ECO:0000256" key="7">
    <source>
        <dbReference type="ARBA" id="ARBA00022989"/>
    </source>
</evidence>
<keyword evidence="5 10" id="KW-0812">Transmembrane</keyword>
<feature type="topological domain" description="Periplasmic" evidence="10">
    <location>
        <begin position="29"/>
        <end position="182"/>
    </location>
</feature>
<evidence type="ECO:0000256" key="3">
    <source>
        <dbReference type="ARBA" id="ARBA00009620"/>
    </source>
</evidence>
<keyword evidence="8 10" id="KW-0186">Copper</keyword>
<dbReference type="HAMAP" id="MF_00155">
    <property type="entry name" value="CtaG"/>
    <property type="match status" value="1"/>
</dbReference>
<dbReference type="Pfam" id="PF04442">
    <property type="entry name" value="CtaG_Cox11"/>
    <property type="match status" value="1"/>
</dbReference>
<evidence type="ECO:0000256" key="6">
    <source>
        <dbReference type="ARBA" id="ARBA00022968"/>
    </source>
</evidence>
<dbReference type="PIRSF" id="PIRSF005413">
    <property type="entry name" value="COX11"/>
    <property type="match status" value="1"/>
</dbReference>
<dbReference type="PANTHER" id="PTHR21320">
    <property type="entry name" value="CYTOCHROME C OXIDASE ASSEMBLY PROTEIN COX11-RELATED"/>
    <property type="match status" value="1"/>
</dbReference>
<dbReference type="GO" id="GO:0005886">
    <property type="term" value="C:plasma membrane"/>
    <property type="evidence" value="ECO:0007669"/>
    <property type="project" value="UniProtKB-SubCell"/>
</dbReference>
<dbReference type="AlphaFoldDB" id="A0A964V2B4"/>
<evidence type="ECO:0000256" key="9">
    <source>
        <dbReference type="ARBA" id="ARBA00023136"/>
    </source>
</evidence>
<name>A0A964V2B4_9PROT</name>
<comment type="similarity">
    <text evidence="3 10">Belongs to the COX11/CtaG family.</text>
</comment>
<evidence type="ECO:0000256" key="8">
    <source>
        <dbReference type="ARBA" id="ARBA00023008"/>
    </source>
</evidence>
<organism evidence="12 13">
    <name type="scientific">Candidatus Fonsibacter lacus</name>
    <dbReference type="NCBI Taxonomy" id="2576439"/>
    <lineage>
        <taxon>Bacteria</taxon>
        <taxon>Pseudomonadati</taxon>
        <taxon>Pseudomonadota</taxon>
        <taxon>Alphaproteobacteria</taxon>
        <taxon>Candidatus Pelagibacterales</taxon>
        <taxon>Candidatus Pelagibacterales incertae sedis</taxon>
        <taxon>Candidatus Fonsibacter</taxon>
    </lineage>
</organism>
<evidence type="ECO:0000313" key="12">
    <source>
        <dbReference type="EMBL" id="NBN87686.1"/>
    </source>
</evidence>
<dbReference type="Gene3D" id="2.60.370.10">
    <property type="entry name" value="Ctag/Cox11"/>
    <property type="match status" value="1"/>
</dbReference>